<gene>
    <name evidence="9" type="ORF">ACFP3U_34025</name>
</gene>
<evidence type="ECO:0000256" key="2">
    <source>
        <dbReference type="ARBA" id="ARBA00010157"/>
    </source>
</evidence>
<feature type="transmembrane region" description="Helical" evidence="7">
    <location>
        <begin position="557"/>
        <end position="577"/>
    </location>
</feature>
<feature type="transmembrane region" description="Helical" evidence="7">
    <location>
        <begin position="638"/>
        <end position="657"/>
    </location>
</feature>
<dbReference type="Pfam" id="PF03176">
    <property type="entry name" value="MMPL"/>
    <property type="match status" value="2"/>
</dbReference>
<feature type="transmembrane region" description="Helical" evidence="7">
    <location>
        <begin position="663"/>
        <end position="686"/>
    </location>
</feature>
<feature type="transmembrane region" description="Helical" evidence="7">
    <location>
        <begin position="526"/>
        <end position="545"/>
    </location>
</feature>
<feature type="transmembrane region" description="Helical" evidence="7">
    <location>
        <begin position="271"/>
        <end position="300"/>
    </location>
</feature>
<comment type="caution">
    <text evidence="9">The sequence shown here is derived from an EMBL/GenBank/DDBJ whole genome shotgun (WGS) entry which is preliminary data.</text>
</comment>
<dbReference type="PANTHER" id="PTHR33406:SF11">
    <property type="entry name" value="MEMBRANE PROTEIN SCO6666-RELATED"/>
    <property type="match status" value="1"/>
</dbReference>
<evidence type="ECO:0000256" key="3">
    <source>
        <dbReference type="ARBA" id="ARBA00022475"/>
    </source>
</evidence>
<keyword evidence="3" id="KW-1003">Cell membrane</keyword>
<feature type="transmembrane region" description="Helical" evidence="7">
    <location>
        <begin position="203"/>
        <end position="223"/>
    </location>
</feature>
<evidence type="ECO:0000256" key="5">
    <source>
        <dbReference type="ARBA" id="ARBA00022989"/>
    </source>
</evidence>
<keyword evidence="6 7" id="KW-0472">Membrane</keyword>
<proteinExistence type="inferred from homology"/>
<comment type="similarity">
    <text evidence="2">Belongs to the resistance-nodulation-cell division (RND) (TC 2.A.6) family. MmpL subfamily.</text>
</comment>
<dbReference type="InterPro" id="IPR050545">
    <property type="entry name" value="Mycobact_MmpL"/>
</dbReference>
<dbReference type="RefSeq" id="WP_380229632.1">
    <property type="nucleotide sequence ID" value="NZ_JBHSOF010000074.1"/>
</dbReference>
<evidence type="ECO:0000259" key="8">
    <source>
        <dbReference type="PROSITE" id="PS50156"/>
    </source>
</evidence>
<dbReference type="EMBL" id="JBHSOF010000074">
    <property type="protein sequence ID" value="MFC5667971.1"/>
    <property type="molecule type" value="Genomic_DNA"/>
</dbReference>
<dbReference type="PANTHER" id="PTHR33406">
    <property type="entry name" value="MEMBRANE PROTEIN MJ1562-RELATED"/>
    <property type="match status" value="1"/>
</dbReference>
<evidence type="ECO:0000256" key="4">
    <source>
        <dbReference type="ARBA" id="ARBA00022692"/>
    </source>
</evidence>
<feature type="transmembrane region" description="Helical" evidence="7">
    <location>
        <begin position="17"/>
        <end position="38"/>
    </location>
</feature>
<sequence>MDSVLNRVGRTAARRPWLTIGSWILAIVALFAVAGAAGGEFVNDYNVPGTNSQKAVDRAIERFPDMGAASADVVWHTDSGTLRDPDKQAVVKSVTAAFAGQPDVRSAADPLAEGGQVSDDGRTAIGQVQYDKKLRKLTEEATTRLQGAAEEARRAGLEVSFRGQVVDLSSQSETSGAEFVGLVAALVILLIAFGSFVAAGLPILVAITGLVLGTAGVLIAGAGLSIPTIAPIVAVMLGLGAGIDYALFVVTRFREQLAAGVHKHEAAGRALATAGHAVVFAGATVVAAILGLLLTGIPFIGGMGVAAALTVAATMLSALTLLPAVLGLLGHRVNSLRIGRRRPAEAAGPADSANNRWARWADRVAKNRYAYSALALVVIAVLTVPLFSLRLGAPDDSNAPKNSTQRHAYETVAAAFGPGWNAPLMIVADLQPGAEGDQAVERLRGTLSADGEVATVTPAVLSTAGRTAMLTVVPKHRPQDPAVSDLLHRIREDVAPAVFGAHSKDVYVGGTTAYNTDLSDTVGDRLPWMVAAVLAAAAVLLVAMFRAPLVALKAAAMTTLSIGAAFGVLVAVFQWGWGLSLIGLKEPVPIMAMVPMLLFAVLFGLSMDYEVFMLSAVKEEYDSTGDPARAIRAGLGSTARVITAAAAIMTVVFLSFVPMTDTVIKMIGIGLAVSVIVDVTVIRLVLAPAVMSILGHAAWRGFGRPAATALPTSPAPAAEPQRTTVG</sequence>
<evidence type="ECO:0000313" key="9">
    <source>
        <dbReference type="EMBL" id="MFC5667971.1"/>
    </source>
</evidence>
<keyword evidence="4 7" id="KW-0812">Transmembrane</keyword>
<dbReference type="InterPro" id="IPR004869">
    <property type="entry name" value="MMPL_dom"/>
</dbReference>
<organism evidence="9 10">
    <name type="scientific">Kitasatospora misakiensis</name>
    <dbReference type="NCBI Taxonomy" id="67330"/>
    <lineage>
        <taxon>Bacteria</taxon>
        <taxon>Bacillati</taxon>
        <taxon>Actinomycetota</taxon>
        <taxon>Actinomycetes</taxon>
        <taxon>Kitasatosporales</taxon>
        <taxon>Streptomycetaceae</taxon>
        <taxon>Kitasatospora</taxon>
    </lineage>
</organism>
<evidence type="ECO:0000256" key="7">
    <source>
        <dbReference type="SAM" id="Phobius"/>
    </source>
</evidence>
<reference evidence="10" key="1">
    <citation type="journal article" date="2019" name="Int. J. Syst. Evol. Microbiol.">
        <title>The Global Catalogue of Microorganisms (GCM) 10K type strain sequencing project: providing services to taxonomists for standard genome sequencing and annotation.</title>
        <authorList>
            <consortium name="The Broad Institute Genomics Platform"/>
            <consortium name="The Broad Institute Genome Sequencing Center for Infectious Disease"/>
            <person name="Wu L."/>
            <person name="Ma J."/>
        </authorList>
    </citation>
    <scope>NUCLEOTIDE SEQUENCE [LARGE SCALE GENOMIC DNA]</scope>
    <source>
        <strain evidence="10">CGMCC 4.1437</strain>
    </source>
</reference>
<dbReference type="Gene3D" id="1.20.1640.10">
    <property type="entry name" value="Multidrug efflux transporter AcrB transmembrane domain"/>
    <property type="match status" value="2"/>
</dbReference>
<comment type="subcellular location">
    <subcellularLocation>
        <location evidence="1">Cell membrane</location>
        <topology evidence="1">Multi-pass membrane protein</topology>
    </subcellularLocation>
</comment>
<accession>A0ABW0XC75</accession>
<name>A0ABW0XC75_9ACTN</name>
<feature type="transmembrane region" description="Helical" evidence="7">
    <location>
        <begin position="369"/>
        <end position="388"/>
    </location>
</feature>
<dbReference type="Proteomes" id="UP001595975">
    <property type="component" value="Unassembled WGS sequence"/>
</dbReference>
<evidence type="ECO:0000313" key="10">
    <source>
        <dbReference type="Proteomes" id="UP001595975"/>
    </source>
</evidence>
<dbReference type="PROSITE" id="PS50156">
    <property type="entry name" value="SSD"/>
    <property type="match status" value="1"/>
</dbReference>
<evidence type="ECO:0000256" key="1">
    <source>
        <dbReference type="ARBA" id="ARBA00004651"/>
    </source>
</evidence>
<protein>
    <submittedName>
        <fullName evidence="9">MMPL family transporter</fullName>
    </submittedName>
</protein>
<evidence type="ECO:0000256" key="6">
    <source>
        <dbReference type="ARBA" id="ARBA00023136"/>
    </source>
</evidence>
<keyword evidence="5 7" id="KW-1133">Transmembrane helix</keyword>
<feature type="transmembrane region" description="Helical" evidence="7">
    <location>
        <begin position="306"/>
        <end position="330"/>
    </location>
</feature>
<dbReference type="SUPFAM" id="SSF82866">
    <property type="entry name" value="Multidrug efflux transporter AcrB transmembrane domain"/>
    <property type="match status" value="2"/>
</dbReference>
<feature type="transmembrane region" description="Helical" evidence="7">
    <location>
        <begin position="229"/>
        <end position="250"/>
    </location>
</feature>
<feature type="transmembrane region" description="Helical" evidence="7">
    <location>
        <begin position="597"/>
        <end position="617"/>
    </location>
</feature>
<dbReference type="InterPro" id="IPR000731">
    <property type="entry name" value="SSD"/>
</dbReference>
<feature type="transmembrane region" description="Helical" evidence="7">
    <location>
        <begin position="179"/>
        <end position="198"/>
    </location>
</feature>
<keyword evidence="10" id="KW-1185">Reference proteome</keyword>
<feature type="domain" description="SSD" evidence="8">
    <location>
        <begin position="179"/>
        <end position="328"/>
    </location>
</feature>